<name>A0AAT9DUT8_SERMA</name>
<sequence length="66" mass="7092">MPEVKLLQQHTHAGKAVAAGETITVTESEARWLKAQKIIEAVLPVVNSDNQNGRRNSKVEADNGAA</sequence>
<protein>
    <recommendedName>
        <fullName evidence="2">DUF7210 domain-containing protein</fullName>
    </recommendedName>
</protein>
<dbReference type="Pfam" id="PF23843">
    <property type="entry name" value="DUF7210"/>
    <property type="match status" value="1"/>
</dbReference>
<feature type="compositionally biased region" description="Basic and acidic residues" evidence="1">
    <location>
        <begin position="57"/>
        <end position="66"/>
    </location>
</feature>
<dbReference type="KEGG" id="smar:SM39_0209"/>
<evidence type="ECO:0000259" key="2">
    <source>
        <dbReference type="Pfam" id="PF23843"/>
    </source>
</evidence>
<reference evidence="3" key="1">
    <citation type="journal article" date="2014" name="Genome Biol. Evol.">
        <title>Genome evolution and plasticity of Serratia marcescens, an important multidrug-resistant nosocomial pathogen.</title>
        <authorList>
            <person name="Iguchi A."/>
            <person name="Nagaya Y."/>
            <person name="Pradel E."/>
            <person name="Ooka T."/>
            <person name="Ogura Y."/>
            <person name="Katsura K."/>
            <person name="Kurokawa K."/>
            <person name="Oshima K."/>
            <person name="Hattori M."/>
            <person name="Parkhill J."/>
            <person name="Sebaihia M."/>
            <person name="Coulthurst S.J."/>
            <person name="Gotoh N."/>
            <person name="Thomson N.R."/>
            <person name="Ewbank J.J."/>
            <person name="Hayashi T."/>
        </authorList>
    </citation>
    <scope>NUCLEOTIDE SEQUENCE</scope>
    <source>
        <strain evidence="3">SM39</strain>
    </source>
</reference>
<dbReference type="InterPro" id="IPR055634">
    <property type="entry name" value="DUF7210"/>
</dbReference>
<proteinExistence type="predicted"/>
<feature type="domain" description="DUF7210" evidence="2">
    <location>
        <begin position="3"/>
        <end position="39"/>
    </location>
</feature>
<evidence type="ECO:0000256" key="1">
    <source>
        <dbReference type="SAM" id="MobiDB-lite"/>
    </source>
</evidence>
<dbReference type="AlphaFoldDB" id="A0AAT9DUT8"/>
<gene>
    <name evidence="3" type="ORF">SM39_0209</name>
</gene>
<dbReference type="RefSeq" id="WP_041033402.1">
    <property type="nucleotide sequence ID" value="NZ_AP013063.1"/>
</dbReference>
<dbReference type="EMBL" id="AP013063">
    <property type="protein sequence ID" value="BAO32276.1"/>
    <property type="molecule type" value="Genomic_DNA"/>
</dbReference>
<feature type="region of interest" description="Disordered" evidence="1">
    <location>
        <begin position="46"/>
        <end position="66"/>
    </location>
</feature>
<organism evidence="3">
    <name type="scientific">Serratia marcescens SM39</name>
    <dbReference type="NCBI Taxonomy" id="1334564"/>
    <lineage>
        <taxon>Bacteria</taxon>
        <taxon>Pseudomonadati</taxon>
        <taxon>Pseudomonadota</taxon>
        <taxon>Gammaproteobacteria</taxon>
        <taxon>Enterobacterales</taxon>
        <taxon>Yersiniaceae</taxon>
        <taxon>Serratia</taxon>
    </lineage>
</organism>
<evidence type="ECO:0000313" key="3">
    <source>
        <dbReference type="EMBL" id="BAO32276.1"/>
    </source>
</evidence>
<accession>A0AAT9DUT8</accession>